<evidence type="ECO:0000256" key="3">
    <source>
        <dbReference type="ARBA" id="ARBA00004569"/>
    </source>
</evidence>
<dbReference type="FunFam" id="3.30.830.10:FF:000011">
    <property type="entry name" value="Presequence protease, mitochondrial"/>
    <property type="match status" value="1"/>
</dbReference>
<keyword evidence="7" id="KW-0645">Protease</keyword>
<dbReference type="PANTHER" id="PTHR43016">
    <property type="entry name" value="PRESEQUENCE PROTEASE"/>
    <property type="match status" value="1"/>
</dbReference>
<evidence type="ECO:0000256" key="1">
    <source>
        <dbReference type="ARBA" id="ARBA00001947"/>
    </source>
</evidence>
<sequence length="567" mass="65082">HVLRSKLVDTSYMRLSGIKMNSLLMRRGISGKLRNSHKLNHTSRSIFNFKDNTRSYSTINEAFKPNDRIHGFRVEETRRIPELQLTATQLVHEATGAEHLHIAREDDNNVFGVGFSTPPRDSSGTPHILEHTTLCGSQKFPVRDPFFKMLNRSLANFMNAFTADDYTIYPFSTTHRLDYENLRDVYMDSTFHPNLKELDFRQEGWRLEHQVPQDRSTPLQFKGVVYNEMKGQMSDVGYLFCSQVQKHMFPGTAYEHNSGGEPKCITDLTYEELLRFHRFHYHPSNAKFYTYGNFPLDEHLMVIDDKIKNFGKSALDKSAKLPNLFEFPKKVKFSGPLDPNGHASPMHKALIDSNIGSGFSDNTGYDGSTRVSTISIGLQGMRSQDIELAEQTIKKVFEDVHRNGFDPKRIEAALHQSELSKKHKTADFGLSLMHGLSSGWFNNINPADLLEIDKNIKILREKIKSGPFFQSLVEKYFFNNPHTLTCIMEPDPNFTEIINAEESKRLESKVSTLTPSEQEHIYKQSLELLKKQEGKEDLSVLPTLKVEDIPLEMQRFPLYFNNIDGCE</sequence>
<dbReference type="FunFam" id="3.30.830.10:FF:000009">
    <property type="entry name" value="Presequence protease, mitochondrial"/>
    <property type="match status" value="1"/>
</dbReference>
<dbReference type="GO" id="GO:0005759">
    <property type="term" value="C:mitochondrial matrix"/>
    <property type="evidence" value="ECO:0007669"/>
    <property type="project" value="UniProtKB-SubCell"/>
</dbReference>
<evidence type="ECO:0000256" key="8">
    <source>
        <dbReference type="ARBA" id="ARBA00022723"/>
    </source>
</evidence>
<dbReference type="GO" id="GO:0016485">
    <property type="term" value="P:protein processing"/>
    <property type="evidence" value="ECO:0007669"/>
    <property type="project" value="TreeGrafter"/>
</dbReference>
<dbReference type="OrthoDB" id="10250783at2759"/>
<dbReference type="GO" id="GO:0004222">
    <property type="term" value="F:metalloendopeptidase activity"/>
    <property type="evidence" value="ECO:0007669"/>
    <property type="project" value="TreeGrafter"/>
</dbReference>
<evidence type="ECO:0000259" key="17">
    <source>
        <dbReference type="Pfam" id="PF08367"/>
    </source>
</evidence>
<feature type="domain" description="Peptidase M16 N-terminal" evidence="15">
    <location>
        <begin position="113"/>
        <end position="203"/>
    </location>
</feature>
<keyword evidence="19" id="KW-1185">Reference proteome</keyword>
<accession>A0A9N9I170</accession>
<evidence type="ECO:0000259" key="15">
    <source>
        <dbReference type="Pfam" id="PF00675"/>
    </source>
</evidence>
<dbReference type="InterPro" id="IPR011765">
    <property type="entry name" value="Pept_M16_N"/>
</dbReference>
<feature type="non-terminal residue" evidence="18">
    <location>
        <position position="1"/>
    </location>
</feature>
<dbReference type="InterPro" id="IPR011249">
    <property type="entry name" value="Metalloenz_LuxS/M16"/>
</dbReference>
<dbReference type="AlphaFoldDB" id="A0A9N9I170"/>
<evidence type="ECO:0000256" key="11">
    <source>
        <dbReference type="ARBA" id="ARBA00023049"/>
    </source>
</evidence>
<evidence type="ECO:0000256" key="5">
    <source>
        <dbReference type="ARBA" id="ARBA00011853"/>
    </source>
</evidence>
<evidence type="ECO:0000256" key="10">
    <source>
        <dbReference type="ARBA" id="ARBA00022833"/>
    </source>
</evidence>
<dbReference type="Gene3D" id="3.30.830.10">
    <property type="entry name" value="Metalloenzyme, LuxS/M16 peptidase-like"/>
    <property type="match status" value="3"/>
</dbReference>
<evidence type="ECO:0000259" key="16">
    <source>
        <dbReference type="Pfam" id="PF05193"/>
    </source>
</evidence>
<comment type="caution">
    <text evidence="18">The sequence shown here is derived from an EMBL/GenBank/DDBJ whole genome shotgun (WGS) entry which is preliminary data.</text>
</comment>
<gene>
    <name evidence="18" type="ORF">AMORRO_LOCUS13003</name>
</gene>
<comment type="similarity">
    <text evidence="4">Belongs to the peptidase M16 family. PreP subfamily.</text>
</comment>
<dbReference type="Pfam" id="PF00675">
    <property type="entry name" value="Peptidase_M16"/>
    <property type="match status" value="1"/>
</dbReference>
<organism evidence="18 19">
    <name type="scientific">Acaulospora morrowiae</name>
    <dbReference type="NCBI Taxonomy" id="94023"/>
    <lineage>
        <taxon>Eukaryota</taxon>
        <taxon>Fungi</taxon>
        <taxon>Fungi incertae sedis</taxon>
        <taxon>Mucoromycota</taxon>
        <taxon>Glomeromycotina</taxon>
        <taxon>Glomeromycetes</taxon>
        <taxon>Diversisporales</taxon>
        <taxon>Acaulosporaceae</taxon>
        <taxon>Acaulospora</taxon>
    </lineage>
</organism>
<keyword evidence="9" id="KW-0378">Hydrolase</keyword>
<evidence type="ECO:0000256" key="13">
    <source>
        <dbReference type="ARBA" id="ARBA00034552"/>
    </source>
</evidence>
<evidence type="ECO:0000256" key="2">
    <source>
        <dbReference type="ARBA" id="ARBA00004305"/>
    </source>
</evidence>
<comment type="subunit">
    <text evidence="5">Monomer and homodimer; homodimerization is induced by binding of the substrate.</text>
</comment>
<evidence type="ECO:0000256" key="7">
    <source>
        <dbReference type="ARBA" id="ARBA00022670"/>
    </source>
</evidence>
<keyword evidence="11" id="KW-0482">Metalloprotease</keyword>
<evidence type="ECO:0000313" key="18">
    <source>
        <dbReference type="EMBL" id="CAG8715923.1"/>
    </source>
</evidence>
<comment type="subcellular location">
    <subcellularLocation>
        <location evidence="3">Mitochondrion intermembrane space</location>
    </subcellularLocation>
    <subcellularLocation>
        <location evidence="2">Mitochondrion matrix</location>
    </subcellularLocation>
</comment>
<protein>
    <recommendedName>
        <fullName evidence="6">Presequence protease, mitochondrial</fullName>
    </recommendedName>
    <alternativeName>
        <fullName evidence="13">Pitrilysin metalloproteinase</fullName>
    </alternativeName>
</protein>
<feature type="domain" description="Peptidase M16C associated" evidence="17">
    <location>
        <begin position="488"/>
        <end position="553"/>
    </location>
</feature>
<dbReference type="InterPro" id="IPR013578">
    <property type="entry name" value="Peptidase_M16C_assoc"/>
</dbReference>
<evidence type="ECO:0000256" key="9">
    <source>
        <dbReference type="ARBA" id="ARBA00022801"/>
    </source>
</evidence>
<comment type="cofactor">
    <cofactor evidence="1">
        <name>Zn(2+)</name>
        <dbReference type="ChEBI" id="CHEBI:29105"/>
    </cofactor>
</comment>
<dbReference type="PANTHER" id="PTHR43016:SF13">
    <property type="entry name" value="PRESEQUENCE PROTEASE, MITOCHONDRIAL"/>
    <property type="match status" value="1"/>
</dbReference>
<dbReference type="Pfam" id="PF08367">
    <property type="entry name" value="M16C_assoc"/>
    <property type="match status" value="1"/>
</dbReference>
<dbReference type="GO" id="GO:0046872">
    <property type="term" value="F:metal ion binding"/>
    <property type="evidence" value="ECO:0007669"/>
    <property type="project" value="UniProtKB-KW"/>
</dbReference>
<dbReference type="InterPro" id="IPR007863">
    <property type="entry name" value="Peptidase_M16_C"/>
</dbReference>
<keyword evidence="12" id="KW-0496">Mitochondrion</keyword>
<dbReference type="EMBL" id="CAJVPV010020812">
    <property type="protein sequence ID" value="CAG8715923.1"/>
    <property type="molecule type" value="Genomic_DNA"/>
</dbReference>
<keyword evidence="8" id="KW-0479">Metal-binding</keyword>
<evidence type="ECO:0000256" key="4">
    <source>
        <dbReference type="ARBA" id="ARBA00007575"/>
    </source>
</evidence>
<evidence type="ECO:0000313" key="19">
    <source>
        <dbReference type="Proteomes" id="UP000789342"/>
    </source>
</evidence>
<comment type="function">
    <text evidence="14">Degrades mitochondrial transit peptides after their cleavage in the intermembrane space or in the matrix, and presequence peptides; clearance of these peptides is required to keep the presequence processing machinery running. Preferentially cleaves the N-terminal side of paired basic amino acid residues. Also degrades other unstructured peptides. May function as an ATP-dependent peptidase as opposed to a metalloendopeptidase.</text>
</comment>
<evidence type="ECO:0000256" key="14">
    <source>
        <dbReference type="ARBA" id="ARBA00045897"/>
    </source>
</evidence>
<dbReference type="GO" id="GO:0005758">
    <property type="term" value="C:mitochondrial intermembrane space"/>
    <property type="evidence" value="ECO:0007669"/>
    <property type="project" value="UniProtKB-SubCell"/>
</dbReference>
<evidence type="ECO:0000256" key="12">
    <source>
        <dbReference type="ARBA" id="ARBA00023128"/>
    </source>
</evidence>
<dbReference type="Pfam" id="PF05193">
    <property type="entry name" value="Peptidase_M16_C"/>
    <property type="match status" value="1"/>
</dbReference>
<feature type="domain" description="Peptidase M16 C-terminal" evidence="16">
    <location>
        <begin position="267"/>
        <end position="327"/>
    </location>
</feature>
<dbReference type="SUPFAM" id="SSF63411">
    <property type="entry name" value="LuxS/MPP-like metallohydrolase"/>
    <property type="match status" value="2"/>
</dbReference>
<reference evidence="18" key="1">
    <citation type="submission" date="2021-06" db="EMBL/GenBank/DDBJ databases">
        <authorList>
            <person name="Kallberg Y."/>
            <person name="Tangrot J."/>
            <person name="Rosling A."/>
        </authorList>
    </citation>
    <scope>NUCLEOTIDE SEQUENCE</scope>
    <source>
        <strain evidence="18">CL551</strain>
    </source>
</reference>
<keyword evidence="10" id="KW-0862">Zinc</keyword>
<dbReference type="Proteomes" id="UP000789342">
    <property type="component" value="Unassembled WGS sequence"/>
</dbReference>
<proteinExistence type="inferred from homology"/>
<name>A0A9N9I170_9GLOM</name>
<feature type="non-terminal residue" evidence="18">
    <location>
        <position position="567"/>
    </location>
</feature>
<evidence type="ECO:0000256" key="6">
    <source>
        <dbReference type="ARBA" id="ARBA00020167"/>
    </source>
</evidence>